<dbReference type="PROSITE" id="PS50113">
    <property type="entry name" value="PAC"/>
    <property type="match status" value="2"/>
</dbReference>
<dbReference type="PROSITE" id="PS50801">
    <property type="entry name" value="STAS"/>
    <property type="match status" value="1"/>
</dbReference>
<evidence type="ECO:0000313" key="5">
    <source>
        <dbReference type="EMBL" id="MBD3870271.1"/>
    </source>
</evidence>
<dbReference type="InterPro" id="IPR002645">
    <property type="entry name" value="STAS_dom"/>
</dbReference>
<dbReference type="Proteomes" id="UP000598633">
    <property type="component" value="Unassembled WGS sequence"/>
</dbReference>
<keyword evidence="1" id="KW-0597">Phosphoprotein</keyword>
<dbReference type="InterPro" id="IPR036513">
    <property type="entry name" value="STAS_dom_sf"/>
</dbReference>
<dbReference type="InterPro" id="IPR000014">
    <property type="entry name" value="PAS"/>
</dbReference>
<dbReference type="InterPro" id="IPR013655">
    <property type="entry name" value="PAS_fold_3"/>
</dbReference>
<dbReference type="CDD" id="cd00130">
    <property type="entry name" value="PAS"/>
    <property type="match status" value="2"/>
</dbReference>
<feature type="domain" description="STAS" evidence="4">
    <location>
        <begin position="263"/>
        <end position="374"/>
    </location>
</feature>
<dbReference type="Gene3D" id="3.30.750.24">
    <property type="entry name" value="STAS domain"/>
    <property type="match status" value="1"/>
</dbReference>
<dbReference type="EMBL" id="JACXWA010000049">
    <property type="protein sequence ID" value="MBD3870271.1"/>
    <property type="molecule type" value="Genomic_DNA"/>
</dbReference>
<feature type="domain" description="PAC" evidence="3">
    <location>
        <begin position="208"/>
        <end position="260"/>
    </location>
</feature>
<organism evidence="5 6">
    <name type="scientific">Candidatus Sulfomarinibacter kjeldsenii</name>
    <dbReference type="NCBI Taxonomy" id="2885994"/>
    <lineage>
        <taxon>Bacteria</taxon>
        <taxon>Pseudomonadati</taxon>
        <taxon>Acidobacteriota</taxon>
        <taxon>Thermoanaerobaculia</taxon>
        <taxon>Thermoanaerobaculales</taxon>
        <taxon>Candidatus Sulfomarinibacteraceae</taxon>
        <taxon>Candidatus Sulfomarinibacter</taxon>
    </lineage>
</organism>
<name>A0A8J6YB76_9BACT</name>
<dbReference type="PROSITE" id="PS50112">
    <property type="entry name" value="PAS"/>
    <property type="match status" value="2"/>
</dbReference>
<dbReference type="Pfam" id="PF01740">
    <property type="entry name" value="STAS"/>
    <property type="match status" value="1"/>
</dbReference>
<evidence type="ECO:0000259" key="4">
    <source>
        <dbReference type="PROSITE" id="PS50801"/>
    </source>
</evidence>
<evidence type="ECO:0000259" key="3">
    <source>
        <dbReference type="PROSITE" id="PS50113"/>
    </source>
</evidence>
<comment type="caution">
    <text evidence="5">The sequence shown here is derived from an EMBL/GenBank/DDBJ whole genome shotgun (WGS) entry which is preliminary data.</text>
</comment>
<dbReference type="InterPro" id="IPR035965">
    <property type="entry name" value="PAS-like_dom_sf"/>
</dbReference>
<dbReference type="SMART" id="SM00091">
    <property type="entry name" value="PAS"/>
    <property type="match status" value="2"/>
</dbReference>
<dbReference type="Pfam" id="PF08447">
    <property type="entry name" value="PAS_3"/>
    <property type="match status" value="2"/>
</dbReference>
<dbReference type="Gene3D" id="3.30.450.20">
    <property type="entry name" value="PAS domain"/>
    <property type="match status" value="2"/>
</dbReference>
<dbReference type="SUPFAM" id="SSF52091">
    <property type="entry name" value="SpoIIaa-like"/>
    <property type="match status" value="1"/>
</dbReference>
<evidence type="ECO:0000256" key="1">
    <source>
        <dbReference type="ARBA" id="ARBA00022553"/>
    </source>
</evidence>
<dbReference type="InterPro" id="IPR001610">
    <property type="entry name" value="PAC"/>
</dbReference>
<dbReference type="AlphaFoldDB" id="A0A8J6YB76"/>
<evidence type="ECO:0000313" key="6">
    <source>
        <dbReference type="Proteomes" id="UP000598633"/>
    </source>
</evidence>
<feature type="domain" description="PAS" evidence="2">
    <location>
        <begin position="149"/>
        <end position="179"/>
    </location>
</feature>
<dbReference type="SMART" id="SM00086">
    <property type="entry name" value="PAC"/>
    <property type="match status" value="2"/>
</dbReference>
<dbReference type="CDD" id="cd07041">
    <property type="entry name" value="STAS_RsbR_RsbS_like"/>
    <property type="match status" value="1"/>
</dbReference>
<proteinExistence type="predicted"/>
<feature type="domain" description="PAS" evidence="2">
    <location>
        <begin position="10"/>
        <end position="57"/>
    </location>
</feature>
<sequence length="387" mass="42587">MSKAEKSTMATEDLSAVYEALDKVQAIIEFDLDGKVVKANENFLNIFGYDLDEVAGKHHRIFCDPQYASSDAYAEFWQMLGRGEFHEAEFKRLAKGGRELWLRASYNPVFDKDGKPVRVVKFATDVTESKLKTAEFEGMAQAIDRAQAVIEFDLDGTVITANQNFLRIFGYGLDEIRGKHHKIFCDPGFAESLAYAEFWQKLGRGEYETDEFKRIAKDGTEVWLQASYNPIFDADGKLLKVVKFASDISDEVQKRSLAMLEMSTPVTKIWDGVLFAPIVGIIDSKRSVDIMNRALSSISDTRARTLLLDIGGVAVVDTAVANHLIKIAKAAVLMGCKTIISGISPSIAQTITELGIDLGSIQTTSTIESALRESITKPGAGGRTTGA</sequence>
<dbReference type="PANTHER" id="PTHR33745:SF3">
    <property type="entry name" value="RSBT CO-ANTAGONIST PROTEIN RSBRC"/>
    <property type="match status" value="1"/>
</dbReference>
<reference evidence="5 6" key="1">
    <citation type="submission" date="2020-08" db="EMBL/GenBank/DDBJ databases">
        <title>Acidobacteriota in marine sediments use diverse sulfur dissimilation pathways.</title>
        <authorList>
            <person name="Wasmund K."/>
        </authorList>
    </citation>
    <scope>NUCLEOTIDE SEQUENCE [LARGE SCALE GENOMIC DNA]</scope>
    <source>
        <strain evidence="5">MAG AM3-A</strain>
    </source>
</reference>
<dbReference type="PANTHER" id="PTHR33745">
    <property type="entry name" value="RSBT ANTAGONIST PROTEIN RSBS-RELATED"/>
    <property type="match status" value="1"/>
</dbReference>
<evidence type="ECO:0000259" key="2">
    <source>
        <dbReference type="PROSITE" id="PS50112"/>
    </source>
</evidence>
<dbReference type="InterPro" id="IPR051932">
    <property type="entry name" value="Bact_StressResp_Reg"/>
</dbReference>
<gene>
    <name evidence="5" type="ORF">IFJ97_02790</name>
</gene>
<dbReference type="InterPro" id="IPR000700">
    <property type="entry name" value="PAS-assoc_C"/>
</dbReference>
<dbReference type="SUPFAM" id="SSF55785">
    <property type="entry name" value="PYP-like sensor domain (PAS domain)"/>
    <property type="match status" value="2"/>
</dbReference>
<dbReference type="NCBIfam" id="TIGR00229">
    <property type="entry name" value="sensory_box"/>
    <property type="match status" value="2"/>
</dbReference>
<feature type="domain" description="PAC" evidence="3">
    <location>
        <begin position="86"/>
        <end position="138"/>
    </location>
</feature>
<accession>A0A8J6YB76</accession>
<protein>
    <submittedName>
        <fullName evidence="5">PAS domain S-box protein</fullName>
    </submittedName>
</protein>